<organism evidence="1 2">
    <name type="scientific">Flavobacterium endoglycinae</name>
    <dbReference type="NCBI Taxonomy" id="2816357"/>
    <lineage>
        <taxon>Bacteria</taxon>
        <taxon>Pseudomonadati</taxon>
        <taxon>Bacteroidota</taxon>
        <taxon>Flavobacteriia</taxon>
        <taxon>Flavobacteriales</taxon>
        <taxon>Flavobacteriaceae</taxon>
        <taxon>Flavobacterium</taxon>
    </lineage>
</organism>
<dbReference type="Proteomes" id="UP000663440">
    <property type="component" value="Chromosome"/>
</dbReference>
<accession>A0ABX7QHL4</accession>
<dbReference type="EMBL" id="CP071448">
    <property type="protein sequence ID" value="QSW90076.1"/>
    <property type="molecule type" value="Genomic_DNA"/>
</dbReference>
<keyword evidence="2" id="KW-1185">Reference proteome</keyword>
<proteinExistence type="predicted"/>
<gene>
    <name evidence="1" type="ORF">J0383_04465</name>
</gene>
<reference evidence="1 2" key="1">
    <citation type="submission" date="2021-03" db="EMBL/GenBank/DDBJ databases">
        <title>Flavobacterium kribbensis sp. nov, an endophytic bacteria, isolated from soybean.</title>
        <authorList>
            <person name="Lee J."/>
            <person name="Seo J."/>
        </authorList>
    </citation>
    <scope>NUCLEOTIDE SEQUENCE [LARGE SCALE GENOMIC DNA]</scope>
    <source>
        <strain evidence="1 2">BB8</strain>
    </source>
</reference>
<evidence type="ECO:0000313" key="1">
    <source>
        <dbReference type="EMBL" id="QSW90076.1"/>
    </source>
</evidence>
<sequence length="120" mass="14258">MKNEISNLTNNLRSNDEMFITLFENGILRKKLNQFLLEYTFAKQNQDGFIVMLNTDENKNAFISANSEFSLYAIRSISVIENGDFYFHIVLNLKDDYQEKFFLTMYMNYDLSVYDIELSR</sequence>
<name>A0ABX7QHL4_9FLAO</name>
<evidence type="ECO:0000313" key="2">
    <source>
        <dbReference type="Proteomes" id="UP000663440"/>
    </source>
</evidence>
<protein>
    <submittedName>
        <fullName evidence="1">Uncharacterized protein</fullName>
    </submittedName>
</protein>
<dbReference type="RefSeq" id="WP_207297249.1">
    <property type="nucleotide sequence ID" value="NZ_CP071448.1"/>
</dbReference>